<reference evidence="7 9" key="1">
    <citation type="submission" date="2017-07" db="EMBL/GenBank/DDBJ databases">
        <title>Raoultella ornithinolytica strain HH3 draft genome.</title>
        <authorList>
            <person name="Duceppe M.-O."/>
            <person name="Huang H."/>
            <person name="Phipps-Todd B."/>
        </authorList>
    </citation>
    <scope>NUCLEOTIDE SEQUENCE [LARGE SCALE GENOMIC DNA]</scope>
    <source>
        <strain evidence="7 9">HH3</strain>
    </source>
</reference>
<evidence type="ECO:0000313" key="8">
    <source>
        <dbReference type="EMBL" id="WWC14241.1"/>
    </source>
</evidence>
<dbReference type="RefSeq" id="WP_015585723.1">
    <property type="nucleotide sequence ID" value="NZ_ABDFAB020000006.1"/>
</dbReference>
<dbReference type="AlphaFoldDB" id="A0A225U203"/>
<keyword evidence="4" id="KW-0281">Fimbrium</keyword>
<dbReference type="Proteomes" id="UP001350972">
    <property type="component" value="Chromosome"/>
</dbReference>
<gene>
    <name evidence="7" type="ORF">CFY86_23595</name>
    <name evidence="8" type="ORF">LM286_03620</name>
</gene>
<keyword evidence="3 5" id="KW-0732">Signal</keyword>
<dbReference type="Pfam" id="PF00419">
    <property type="entry name" value="Fimbrial"/>
    <property type="match status" value="1"/>
</dbReference>
<dbReference type="PANTHER" id="PTHR33420:SF12">
    <property type="entry name" value="FIMBRIN-LIKE PROTEIN FIMI-RELATED"/>
    <property type="match status" value="1"/>
</dbReference>
<evidence type="ECO:0000313" key="9">
    <source>
        <dbReference type="Proteomes" id="UP000229713"/>
    </source>
</evidence>
<feature type="chain" id="PRO_5044569686" evidence="5">
    <location>
        <begin position="19"/>
        <end position="336"/>
    </location>
</feature>
<name>A0A225U203_RAOOR</name>
<comment type="similarity">
    <text evidence="2">Belongs to the fimbrial protein family.</text>
</comment>
<dbReference type="InterPro" id="IPR050263">
    <property type="entry name" value="Bact_Fimbrial_Adh_Pro"/>
</dbReference>
<evidence type="ECO:0000256" key="2">
    <source>
        <dbReference type="ARBA" id="ARBA00006671"/>
    </source>
</evidence>
<feature type="signal peptide" evidence="5">
    <location>
        <begin position="1"/>
        <end position="18"/>
    </location>
</feature>
<dbReference type="Gene3D" id="2.60.40.1090">
    <property type="entry name" value="Fimbrial-type adhesion domain"/>
    <property type="match status" value="1"/>
</dbReference>
<evidence type="ECO:0000313" key="7">
    <source>
        <dbReference type="EMBL" id="PIK81879.1"/>
    </source>
</evidence>
<organism evidence="7 9">
    <name type="scientific">Raoultella ornithinolytica</name>
    <name type="common">Klebsiella ornithinolytica</name>
    <dbReference type="NCBI Taxonomy" id="54291"/>
    <lineage>
        <taxon>Bacteria</taxon>
        <taxon>Pseudomonadati</taxon>
        <taxon>Pseudomonadota</taxon>
        <taxon>Gammaproteobacteria</taxon>
        <taxon>Enterobacterales</taxon>
        <taxon>Enterobacteriaceae</taxon>
        <taxon>Klebsiella/Raoultella group</taxon>
        <taxon>Raoultella</taxon>
    </lineage>
</organism>
<dbReference type="InterPro" id="IPR008966">
    <property type="entry name" value="Adhesion_dom_sf"/>
</dbReference>
<sequence length="336" mass="35014">MRFLLLIGWLCASTHVFALNWKSDITLSPQPMTYTGPADSVVPGNIIGSTWIATVSVQQVFWCGYIFTCSKGTLEPSSSAVLAGLSVNVDGANYTVFATGVPGIGYILGLKDFNGSTYIPLQNGVTQSYPAEGTSGMAFDLGWSAKLTYIKTDSALKTGVYAIPTINAAILTAYNNETKTAQVIIDPTTVTVTASGCTVGTDSASVELGTLDVRTLPDVGDTSPSGAFNVSLTCDEQVALYAVMTDQTTPSNTSSTVTLTGDSTASGVGVQFFYNGSGPLMMGPDSSASGTTNQFFIETTTAVQALSLPFQARYVRTGPLVPGSANALASITFSYQ</sequence>
<keyword evidence="10" id="KW-1185">Reference proteome</keyword>
<dbReference type="GO" id="GO:0009289">
    <property type="term" value="C:pilus"/>
    <property type="evidence" value="ECO:0007669"/>
    <property type="project" value="UniProtKB-SubCell"/>
</dbReference>
<dbReference type="PaxDb" id="1286170-RORB6_22350"/>
<evidence type="ECO:0000256" key="3">
    <source>
        <dbReference type="ARBA" id="ARBA00022729"/>
    </source>
</evidence>
<accession>A0A225U203</accession>
<evidence type="ECO:0000259" key="6">
    <source>
        <dbReference type="Pfam" id="PF00419"/>
    </source>
</evidence>
<dbReference type="Proteomes" id="UP000229713">
    <property type="component" value="Unassembled WGS sequence"/>
</dbReference>
<dbReference type="EMBL" id="CP145163">
    <property type="protein sequence ID" value="WWC14241.1"/>
    <property type="molecule type" value="Genomic_DNA"/>
</dbReference>
<evidence type="ECO:0000313" key="10">
    <source>
        <dbReference type="Proteomes" id="UP001350972"/>
    </source>
</evidence>
<dbReference type="InterPro" id="IPR000259">
    <property type="entry name" value="Adhesion_dom_fimbrial"/>
</dbReference>
<dbReference type="SUPFAM" id="SSF49401">
    <property type="entry name" value="Bacterial adhesins"/>
    <property type="match status" value="1"/>
</dbReference>
<comment type="subcellular location">
    <subcellularLocation>
        <location evidence="1">Fimbrium</location>
    </subcellularLocation>
</comment>
<proteinExistence type="inferred from homology"/>
<evidence type="ECO:0000256" key="1">
    <source>
        <dbReference type="ARBA" id="ARBA00004561"/>
    </source>
</evidence>
<dbReference type="EMBL" id="NKYI01000030">
    <property type="protein sequence ID" value="PIK81879.1"/>
    <property type="molecule type" value="Genomic_DNA"/>
</dbReference>
<dbReference type="GO" id="GO:0043709">
    <property type="term" value="P:cell adhesion involved in single-species biofilm formation"/>
    <property type="evidence" value="ECO:0007669"/>
    <property type="project" value="TreeGrafter"/>
</dbReference>
<dbReference type="InterPro" id="IPR036937">
    <property type="entry name" value="Adhesion_dom_fimbrial_sf"/>
</dbReference>
<feature type="domain" description="Fimbrial-type adhesion" evidence="6">
    <location>
        <begin position="190"/>
        <end position="336"/>
    </location>
</feature>
<dbReference type="PANTHER" id="PTHR33420">
    <property type="entry name" value="FIMBRIAL SUBUNIT ELFA-RELATED"/>
    <property type="match status" value="1"/>
</dbReference>
<protein>
    <submittedName>
        <fullName evidence="8">Fimbrial protein</fullName>
    </submittedName>
    <submittedName>
        <fullName evidence="7">Oxidoreductase</fullName>
    </submittedName>
</protein>
<dbReference type="Gene3D" id="2.60.40.3310">
    <property type="match status" value="1"/>
</dbReference>
<reference evidence="8 10" key="2">
    <citation type="submission" date="2024-02" db="EMBL/GenBank/DDBJ databases">
        <title>Tn5403 promotes plasmid rearrangements and degradation of the Klebsiella pneumoniae carbapenemase (KPC) transposon Tn4401.</title>
        <authorList>
            <person name="Sheppard A.E."/>
            <person name="Barry K.E."/>
            <person name="Parikh H.I."/>
            <person name="Vegesana K."/>
            <person name="Sebra R."/>
            <person name="George S."/>
            <person name="Sanderson N.D."/>
            <person name="Stoesser N."/>
            <person name="Eyre D.W."/>
            <person name="Crook D.W."/>
            <person name="Walker A.S."/>
            <person name="Mathers A.J."/>
        </authorList>
    </citation>
    <scope>NUCLEOTIDE SEQUENCE [LARGE SCALE GENOMIC DNA]</scope>
    <source>
        <strain evidence="8 10">CAV1921</strain>
    </source>
</reference>
<dbReference type="GeneID" id="93752243"/>
<evidence type="ECO:0000256" key="4">
    <source>
        <dbReference type="ARBA" id="ARBA00023263"/>
    </source>
</evidence>
<evidence type="ECO:0000256" key="5">
    <source>
        <dbReference type="SAM" id="SignalP"/>
    </source>
</evidence>